<proteinExistence type="predicted"/>
<organism evidence="4 5">
    <name type="scientific">Metschnikowia bicuspidata</name>
    <dbReference type="NCBI Taxonomy" id="27322"/>
    <lineage>
        <taxon>Eukaryota</taxon>
        <taxon>Fungi</taxon>
        <taxon>Dikarya</taxon>
        <taxon>Ascomycota</taxon>
        <taxon>Saccharomycotina</taxon>
        <taxon>Pichiomycetes</taxon>
        <taxon>Metschnikowiaceae</taxon>
        <taxon>Metschnikowia</taxon>
    </lineage>
</organism>
<comment type="cofactor">
    <cofactor evidence="1">
        <name>Fe(2+)</name>
        <dbReference type="ChEBI" id="CHEBI:29033"/>
    </cofactor>
</comment>
<dbReference type="AlphaFoldDB" id="A0A4V1J3A6"/>
<sequence>MTESVQIKPASSGFRCTIKLPNYARNDPSLLNDKDFKSLYEATLTYLIIANPGQEELSPKKIRPYDEPKKDGLTGYCHGKEFRHEKSVLRKDATCVRNQPQVQILGQSEFQADEPGNNNGEPISLTHPSHTTFHKEPLAQEQIIQEKRTRFYRWHIDSALHDLSTPMVTSLLGIKMPPVTNTRTIDYDDGSGDVLQLTQAAFCFVSGAAAFERLSTAEKQFALNTTLDNDGLVMVSEGKEIKFEDLPEWKELKVKKLPMPHLQVHGFCFYKLHTKVGSETKTLGLKDVRNKVHSMMRPAISPKNQGDLVIFFNRGVLHTNTGEFKGVNNSADEEVNALV</sequence>
<evidence type="ECO:0000256" key="1">
    <source>
        <dbReference type="ARBA" id="ARBA00001954"/>
    </source>
</evidence>
<name>A0A4V1J3A6_9ASCO</name>
<reference evidence="5" key="1">
    <citation type="journal article" date="2018" name="Nat. Microbiol.">
        <title>Leveraging single-cell genomics to expand the fungal tree of life.</title>
        <authorList>
            <person name="Ahrendt S.R."/>
            <person name="Quandt C.A."/>
            <person name="Ciobanu D."/>
            <person name="Clum A."/>
            <person name="Salamov A."/>
            <person name="Andreopoulos B."/>
            <person name="Cheng J.F."/>
            <person name="Woyke T."/>
            <person name="Pelin A."/>
            <person name="Henrissat B."/>
            <person name="Reynolds N.K."/>
            <person name="Benny G.L."/>
            <person name="Smith M.E."/>
            <person name="James T.Y."/>
            <person name="Grigoriev I.V."/>
        </authorList>
    </citation>
    <scope>NUCLEOTIDE SEQUENCE [LARGE SCALE GENOMIC DNA]</scope>
    <source>
        <strain evidence="5">Baker2002</strain>
    </source>
</reference>
<dbReference type="OrthoDB" id="93019at2759"/>
<evidence type="ECO:0000313" key="5">
    <source>
        <dbReference type="Proteomes" id="UP000268321"/>
    </source>
</evidence>
<accession>A0A4V1J3A6</accession>
<dbReference type="EMBL" id="ML004442">
    <property type="protein sequence ID" value="RKP31389.1"/>
    <property type="molecule type" value="Genomic_DNA"/>
</dbReference>
<evidence type="ECO:0000256" key="3">
    <source>
        <dbReference type="ARBA" id="ARBA00023004"/>
    </source>
</evidence>
<dbReference type="Proteomes" id="UP000268321">
    <property type="component" value="Unassembled WGS sequence"/>
</dbReference>
<evidence type="ECO:0000256" key="2">
    <source>
        <dbReference type="ARBA" id="ARBA00023002"/>
    </source>
</evidence>
<keyword evidence="3" id="KW-0408">Iron</keyword>
<protein>
    <submittedName>
        <fullName evidence="4">Uncharacterized protein</fullName>
    </submittedName>
</protein>
<keyword evidence="5" id="KW-1185">Reference proteome</keyword>
<dbReference type="Gene3D" id="3.60.130.10">
    <property type="entry name" value="Clavaminate synthase-like"/>
    <property type="match status" value="1"/>
</dbReference>
<dbReference type="GO" id="GO:0016491">
    <property type="term" value="F:oxidoreductase activity"/>
    <property type="evidence" value="ECO:0007669"/>
    <property type="project" value="UniProtKB-KW"/>
</dbReference>
<dbReference type="InterPro" id="IPR051178">
    <property type="entry name" value="TfdA_dioxygenase"/>
</dbReference>
<dbReference type="SUPFAM" id="SSF51197">
    <property type="entry name" value="Clavaminate synthase-like"/>
    <property type="match status" value="1"/>
</dbReference>
<keyword evidence="2" id="KW-0560">Oxidoreductase</keyword>
<dbReference type="PANTHER" id="PTHR43779:SF2">
    <property type="entry name" value="ALPHA-KETOGLUTARATE-DEPENDENT XANTHINE DIOXYGENASE XAN1"/>
    <property type="match status" value="1"/>
</dbReference>
<dbReference type="PANTHER" id="PTHR43779">
    <property type="entry name" value="DIOXYGENASE RV0097-RELATED"/>
    <property type="match status" value="1"/>
</dbReference>
<gene>
    <name evidence="4" type="ORF">METBISCDRAFT_30227</name>
</gene>
<evidence type="ECO:0000313" key="4">
    <source>
        <dbReference type="EMBL" id="RKP31389.1"/>
    </source>
</evidence>
<dbReference type="InterPro" id="IPR042098">
    <property type="entry name" value="TauD-like_sf"/>
</dbReference>